<dbReference type="OrthoDB" id="5904408at2"/>
<organism evidence="1 2">
    <name type="scientific">Vibrio aerogenes CECT 7868</name>
    <dbReference type="NCBI Taxonomy" id="1216006"/>
    <lineage>
        <taxon>Bacteria</taxon>
        <taxon>Pseudomonadati</taxon>
        <taxon>Pseudomonadota</taxon>
        <taxon>Gammaproteobacteria</taxon>
        <taxon>Vibrionales</taxon>
        <taxon>Vibrionaceae</taxon>
        <taxon>Vibrio</taxon>
    </lineage>
</organism>
<proteinExistence type="predicted"/>
<reference evidence="1 2" key="1">
    <citation type="submission" date="2016-11" db="EMBL/GenBank/DDBJ databases">
        <authorList>
            <person name="Jaros S."/>
            <person name="Januszkiewicz K."/>
            <person name="Wedrychowicz H."/>
        </authorList>
    </citation>
    <scope>NUCLEOTIDE SEQUENCE [LARGE SCALE GENOMIC DNA]</scope>
    <source>
        <strain evidence="1 2">CECT 7868</strain>
    </source>
</reference>
<sequence>MNQNQLTTNLAEADQSVKNFIADLLVELNNQLKQQSEPCIHVEYFGVLMEIKLLAFGEQQITPCQKAL</sequence>
<gene>
    <name evidence="1" type="ORF">VA7868_00882</name>
</gene>
<dbReference type="RefSeq" id="WP_073602633.1">
    <property type="nucleotide sequence ID" value="NZ_FQXZ01000007.1"/>
</dbReference>
<accession>A0A1M5WV34</accession>
<evidence type="ECO:0000313" key="1">
    <source>
        <dbReference type="EMBL" id="SHH91361.1"/>
    </source>
</evidence>
<dbReference type="AlphaFoldDB" id="A0A1M5WV34"/>
<name>A0A1M5WV34_9VIBR</name>
<dbReference type="Proteomes" id="UP000184608">
    <property type="component" value="Unassembled WGS sequence"/>
</dbReference>
<evidence type="ECO:0000313" key="2">
    <source>
        <dbReference type="Proteomes" id="UP000184608"/>
    </source>
</evidence>
<keyword evidence="2" id="KW-1185">Reference proteome</keyword>
<dbReference type="STRING" id="1216006.VA7868_00882"/>
<dbReference type="EMBL" id="FQXZ01000007">
    <property type="protein sequence ID" value="SHH91361.1"/>
    <property type="molecule type" value="Genomic_DNA"/>
</dbReference>
<protein>
    <submittedName>
        <fullName evidence="1">Uncharacterized protein</fullName>
    </submittedName>
</protein>